<dbReference type="Gene3D" id="1.20.58.340">
    <property type="entry name" value="Magnesium transport protein CorA, transmembrane region"/>
    <property type="match status" value="1"/>
</dbReference>
<name>A0A8H7E4C7_9EURO</name>
<dbReference type="OrthoDB" id="5361176at2759"/>
<dbReference type="Proteomes" id="UP000606974">
    <property type="component" value="Unassembled WGS sequence"/>
</dbReference>
<feature type="transmembrane region" description="Helical" evidence="2">
    <location>
        <begin position="1597"/>
        <end position="1617"/>
    </location>
</feature>
<feature type="compositionally biased region" description="Polar residues" evidence="1">
    <location>
        <begin position="1815"/>
        <end position="1835"/>
    </location>
</feature>
<feature type="region of interest" description="Disordered" evidence="1">
    <location>
        <begin position="1859"/>
        <end position="1961"/>
    </location>
</feature>
<reference evidence="3" key="1">
    <citation type="submission" date="2020-02" db="EMBL/GenBank/DDBJ databases">
        <authorList>
            <person name="Palmer J.M."/>
        </authorList>
    </citation>
    <scope>NUCLEOTIDE SEQUENCE</scope>
    <source>
        <strain evidence="3">EPUS1.4</strain>
        <tissue evidence="3">Thallus</tissue>
    </source>
</reference>
<feature type="compositionally biased region" description="Basic and acidic residues" evidence="1">
    <location>
        <begin position="1870"/>
        <end position="1885"/>
    </location>
</feature>
<evidence type="ECO:0000313" key="3">
    <source>
        <dbReference type="EMBL" id="KAF7507703.1"/>
    </source>
</evidence>
<evidence type="ECO:0000256" key="1">
    <source>
        <dbReference type="SAM" id="MobiDB-lite"/>
    </source>
</evidence>
<dbReference type="Gene3D" id="1.25.40.10">
    <property type="entry name" value="Tetratricopeptide repeat domain"/>
    <property type="match status" value="1"/>
</dbReference>
<keyword evidence="2" id="KW-1133">Transmembrane helix</keyword>
<keyword evidence="4" id="KW-1185">Reference proteome</keyword>
<feature type="compositionally biased region" description="Polar residues" evidence="1">
    <location>
        <begin position="1945"/>
        <end position="1956"/>
    </location>
</feature>
<feature type="compositionally biased region" description="Polar residues" evidence="1">
    <location>
        <begin position="949"/>
        <end position="959"/>
    </location>
</feature>
<feature type="region of interest" description="Disordered" evidence="1">
    <location>
        <begin position="1129"/>
        <end position="1150"/>
    </location>
</feature>
<feature type="compositionally biased region" description="Basic and acidic residues" evidence="1">
    <location>
        <begin position="1800"/>
        <end position="1814"/>
    </location>
</feature>
<dbReference type="SMART" id="SM00028">
    <property type="entry name" value="TPR"/>
    <property type="match status" value="2"/>
</dbReference>
<dbReference type="InterPro" id="IPR019734">
    <property type="entry name" value="TPR_rpt"/>
</dbReference>
<feature type="transmembrane region" description="Helical" evidence="2">
    <location>
        <begin position="1753"/>
        <end position="1776"/>
    </location>
</feature>
<feature type="region of interest" description="Disordered" evidence="1">
    <location>
        <begin position="248"/>
        <end position="268"/>
    </location>
</feature>
<protein>
    <submittedName>
        <fullName evidence="3">Uncharacterized protein</fullName>
    </submittedName>
</protein>
<evidence type="ECO:0000256" key="2">
    <source>
        <dbReference type="SAM" id="Phobius"/>
    </source>
</evidence>
<gene>
    <name evidence="3" type="ORF">GJ744_010132</name>
</gene>
<feature type="transmembrane region" description="Helical" evidence="2">
    <location>
        <begin position="1711"/>
        <end position="1732"/>
    </location>
</feature>
<organism evidence="3 4">
    <name type="scientific">Endocarpon pusillum</name>
    <dbReference type="NCBI Taxonomy" id="364733"/>
    <lineage>
        <taxon>Eukaryota</taxon>
        <taxon>Fungi</taxon>
        <taxon>Dikarya</taxon>
        <taxon>Ascomycota</taxon>
        <taxon>Pezizomycotina</taxon>
        <taxon>Eurotiomycetes</taxon>
        <taxon>Chaetothyriomycetidae</taxon>
        <taxon>Verrucariales</taxon>
        <taxon>Verrucariaceae</taxon>
        <taxon>Endocarpon</taxon>
    </lineage>
</organism>
<sequence>MDGITVADLEVDLGHLYADAAPPENNGFPNQCYEPRSETTSRLSPTSKTKSVYTFGDNGTLAWVTPAGELLQVANCINNQLVGVECKRGLESGQDYDDRGKVLEKAVNSAQGSGYGFGISLHNDIQLVSPDVYWVHNRWPRFSYRYGDFDIKVQYYIESGFLVQQYQFQNNGHKEASVPYIISSDVCFRRHVVTGVSDPSFHPVPTGGTPERLILFRNSLLLIQNAVHDAQFEMGVFRDAQKQSLWLRSEKGAPKEESSSSSVEDDEDIPNDMHLLRQWETMFRQDFSLHRPLSEFENWYYRRIDVPEYKIKQSHDHLGLDLAQHRSTLNVPGKCMRELCAVIKLSGPLQAKLVKAPILQPRGDFSTGGRPSTRKGDKLRKKISCEEESLRTKVRQVCLMDKNDPKREVLWLKIKDKHSILGKAYAKLRETGEARFHLFIACLIVESISGEAPKALSQVRVDYAQFLYDTGCYTKPFTIIQMLESIQSDEKLKNTETWVRALNLLALMHLQKSDFTRAEEVYKAIHSQLATNEAVMKAKSTQYLEKIAWVQARQEKYDEACRNYTELAAQLSVRHPTILSNLGFLQRRLGQLQEAISSYKDALSEYFRQFGDAAGNFHACIYLHFSLLELGEETGAISVIPNSDIKYINVNSSLSQLVLMKSPFDDSPLHFALERQLEFLLSSCCIPVGENQNASALAFVDADPLNSFLEGRGAYFQFRFLIQCHRYINSRQKSSWCSENAKRIHVACEAHLAWVFKIARFEPGDTWYTFYPVSGRSGDSEDKQNVALTEDSTQSRSIEGCFHFLKLYFYFCTWNEQWKFALELLHLKINDWFSYLVRTQHKAHLWVEHQSFETLKFKDTKFGDRDDIQMAFPYYDLSDSTLLWLTLSCLETLVESIGEKFTSSIEVCDDSIQRKVKEVQECFKKYQDTLNPQLIRSNLVKTFMVSEAESSSPPISGQENPKHLGQKGTGESLTIGERDQRLIVFRQMINERHLRIQPTDVSVIEAAHYGIFKDLHDHVELAWKETLKEQHDEEFSTITDPRQIALYPMASRLNCLLTQAWSDNDDASFHSRLSDALYDSGAFAQALVGDAPESMRSWSAVTFETTSLMVGSLFKECLELFPLRERSNTRKSVPGLSHSMPRSTTQRKRENKIRITMPERIDTSSIVKGGNIVDDKDFLPDWMYYYPEFIHQQSLDIKIEEEIKQLEPFEALKPAVDKWKDSRDFSSRRDWSKKFSSCVVDSGVKNRTNPEDSRNMTVRFAKTSKELWDHLVKPRTPNHAKKRLIELSGHDSDGLLICWLTASKREKPFLLEFFRRHTVSENYFGERTLWQGNTWETEFHLGFYQLVSDDSLLHRHSGGNLRIREVPSLSFTPRRQKIAPVALGFRIVGDLRDRFWSCHFIFSSLRLDGFRGIIYESKSMDRQKFHQEKQSQRKILELIYVQRATEEMERSIKEILDAIHGEFSLHDTGHAHVTRDLQSESFEFIYNYSNLHLRAAEILRDMLQRLKYSISSIEDWEKREDNRGIRSRWSAKDEKRFGERLRELTRKCKINIQQLRMQQSRTEEQLRFAEHQHTDLVSYMQLREARTSTRSAEDVRLFTYVTIIFLPLTFSSSLFSMQGAPATGTIASMAQVTVIALAITMLFLANIKFMDRNWGFWMNKVNAGAREKMKARKDSSTIPWSKVSQNLEQAAQRQVARSDYERRLPAQSNWWYVWFWTSYMLKVPTVQIFSGIEAWQTRGTRSQRHLHLIWKTLMALLFAPACILIFTMQFSLFTLVDTTKWILVMARDWERKLSSSQPTEQHHEIISKRERRGSDSTNGPAPSIQTQSLDPASSHASGKALFDWLKSVPRPVAKIVAASKKLSEGNQGDDELRSAELRPADDRTVDNSSIHSSDLFNDEEEEEREEVLGGNMTDFPNPEMEPTSPAKTKEDAETQDSGAAKDSSKQASNNVTSTNESPDRDWKTLWAKIRHWRSHSLVEQV</sequence>
<feature type="region of interest" description="Disordered" evidence="1">
    <location>
        <begin position="18"/>
        <end position="48"/>
    </location>
</feature>
<keyword evidence="2" id="KW-0472">Membrane</keyword>
<feature type="compositionally biased region" description="Polar residues" evidence="1">
    <location>
        <begin position="1886"/>
        <end position="1895"/>
    </location>
</feature>
<keyword evidence="2" id="KW-0812">Transmembrane</keyword>
<dbReference type="EMBL" id="JAACFV010000064">
    <property type="protein sequence ID" value="KAF7507703.1"/>
    <property type="molecule type" value="Genomic_DNA"/>
</dbReference>
<dbReference type="InterPro" id="IPR011990">
    <property type="entry name" value="TPR-like_helical_dom_sf"/>
</dbReference>
<dbReference type="SUPFAM" id="SSF48452">
    <property type="entry name" value="TPR-like"/>
    <property type="match status" value="1"/>
</dbReference>
<proteinExistence type="predicted"/>
<accession>A0A8H7E4C7</accession>
<comment type="caution">
    <text evidence="3">The sequence shown here is derived from an EMBL/GenBank/DDBJ whole genome shotgun (WGS) entry which is preliminary data.</text>
</comment>
<feature type="compositionally biased region" description="Polar residues" evidence="1">
    <location>
        <begin position="38"/>
        <end position="48"/>
    </location>
</feature>
<feature type="compositionally biased region" description="Acidic residues" evidence="1">
    <location>
        <begin position="1896"/>
        <end position="1905"/>
    </location>
</feature>
<feature type="region of interest" description="Disordered" evidence="1">
    <location>
        <begin position="1795"/>
        <end position="1835"/>
    </location>
</feature>
<feature type="compositionally biased region" description="Basic and acidic residues" evidence="1">
    <location>
        <begin position="248"/>
        <end position="258"/>
    </location>
</feature>
<feature type="transmembrane region" description="Helical" evidence="2">
    <location>
        <begin position="1629"/>
        <end position="1649"/>
    </location>
</feature>
<feature type="region of interest" description="Disordered" evidence="1">
    <location>
        <begin position="949"/>
        <end position="971"/>
    </location>
</feature>
<evidence type="ECO:0000313" key="4">
    <source>
        <dbReference type="Proteomes" id="UP000606974"/>
    </source>
</evidence>